<sequence>MITASGWGWSLTGVCDLDFCRVWCANCGCSDLDGFRETLKNGRMERESRHKVIMRAIDRPGETRIRNLAELTGVAAVTIRRDLAELEELGLLVRTHGGARRVERRGTPKPFRVRQAEDPEAKAAIARAASELIGDDDAVIFDNGTTAQAIAQRLAGRPITAMCLSLHSAAALGVKPGANIFVPGGEVEPDTLALSSVAVASALREFRADVVVLGSCSTSLEHGLATTTYDDAENKRAAMRAATRRILAVAPRKLNHVSTFRFGDIEDLHQLVTTTDAPAEILAQIRELGVHVITVPAGK</sequence>
<organism evidence="5 6">
    <name type="scientific">Corynebacterium aurimucosum (strain ATCC 700975 / DSM 44827 / CIP 107346 / CN-1)</name>
    <name type="common">Corynebacterium nigricans</name>
    <dbReference type="NCBI Taxonomy" id="548476"/>
    <lineage>
        <taxon>Bacteria</taxon>
        <taxon>Bacillati</taxon>
        <taxon>Actinomycetota</taxon>
        <taxon>Actinomycetes</taxon>
        <taxon>Mycobacteriales</taxon>
        <taxon>Corynebacteriaceae</taxon>
        <taxon>Corynebacterium</taxon>
    </lineage>
</organism>
<dbReference type="EMBL" id="CP001601">
    <property type="protein sequence ID" value="ACP33369.1"/>
    <property type="molecule type" value="Genomic_DNA"/>
</dbReference>
<keyword evidence="6" id="KW-1185">Reference proteome</keyword>
<feature type="domain" description="HTH deoR-type" evidence="4">
    <location>
        <begin position="46"/>
        <end position="101"/>
    </location>
</feature>
<dbReference type="HOGENOM" id="CLU_060699_0_1_11"/>
<dbReference type="SMART" id="SM00420">
    <property type="entry name" value="HTH_DEOR"/>
    <property type="match status" value="1"/>
</dbReference>
<dbReference type="GO" id="GO:0003700">
    <property type="term" value="F:DNA-binding transcription factor activity"/>
    <property type="evidence" value="ECO:0007669"/>
    <property type="project" value="InterPro"/>
</dbReference>
<keyword evidence="1" id="KW-0805">Transcription regulation</keyword>
<evidence type="ECO:0000256" key="1">
    <source>
        <dbReference type="ARBA" id="ARBA00023015"/>
    </source>
</evidence>
<dbReference type="InterPro" id="IPR036390">
    <property type="entry name" value="WH_DNA-bd_sf"/>
</dbReference>
<dbReference type="SUPFAM" id="SSF100950">
    <property type="entry name" value="NagB/RpiA/CoA transferase-like"/>
    <property type="match status" value="1"/>
</dbReference>
<dbReference type="STRING" id="548476.cauri_1776"/>
<dbReference type="Proteomes" id="UP000002077">
    <property type="component" value="Chromosome"/>
</dbReference>
<accession>C3PHR5</accession>
<gene>
    <name evidence="5" type="ordered locus">cauri_1776</name>
</gene>
<dbReference type="Pfam" id="PF00455">
    <property type="entry name" value="DeoRC"/>
    <property type="match status" value="1"/>
</dbReference>
<dbReference type="AlphaFoldDB" id="C3PHR5"/>
<dbReference type="InterPro" id="IPR037171">
    <property type="entry name" value="NagB/RpiA_transferase-like"/>
</dbReference>
<name>C3PHR5_CORA7</name>
<evidence type="ECO:0000259" key="4">
    <source>
        <dbReference type="PROSITE" id="PS51000"/>
    </source>
</evidence>
<dbReference type="GO" id="GO:0003677">
    <property type="term" value="F:DNA binding"/>
    <property type="evidence" value="ECO:0007669"/>
    <property type="project" value="UniProtKB-KW"/>
</dbReference>
<dbReference type="Pfam" id="PF08220">
    <property type="entry name" value="HTH_DeoR"/>
    <property type="match status" value="1"/>
</dbReference>
<evidence type="ECO:0000256" key="2">
    <source>
        <dbReference type="ARBA" id="ARBA00023125"/>
    </source>
</evidence>
<dbReference type="eggNOG" id="COG1349">
    <property type="taxonomic scope" value="Bacteria"/>
</dbReference>
<dbReference type="PROSITE" id="PS51000">
    <property type="entry name" value="HTH_DEOR_2"/>
    <property type="match status" value="1"/>
</dbReference>
<protein>
    <submittedName>
        <fullName evidence="5">Transcriptional regulator, deoR family</fullName>
    </submittedName>
</protein>
<dbReference type="PROSITE" id="PS00894">
    <property type="entry name" value="HTH_DEOR_1"/>
    <property type="match status" value="1"/>
</dbReference>
<dbReference type="InterPro" id="IPR050313">
    <property type="entry name" value="Carb_Metab_HTH_regulators"/>
</dbReference>
<dbReference type="Gene3D" id="1.10.10.10">
    <property type="entry name" value="Winged helix-like DNA-binding domain superfamily/Winged helix DNA-binding domain"/>
    <property type="match status" value="1"/>
</dbReference>
<dbReference type="KEGG" id="car:cauri_1776"/>
<dbReference type="InterPro" id="IPR001034">
    <property type="entry name" value="DeoR_HTH"/>
</dbReference>
<dbReference type="SUPFAM" id="SSF46785">
    <property type="entry name" value="Winged helix' DNA-binding domain"/>
    <property type="match status" value="1"/>
</dbReference>
<dbReference type="PANTHER" id="PTHR30363">
    <property type="entry name" value="HTH-TYPE TRANSCRIPTIONAL REGULATOR SRLR-RELATED"/>
    <property type="match status" value="1"/>
</dbReference>
<keyword evidence="3" id="KW-0804">Transcription</keyword>
<dbReference type="PRINTS" id="PR00037">
    <property type="entry name" value="HTHLACR"/>
</dbReference>
<evidence type="ECO:0000313" key="5">
    <source>
        <dbReference type="EMBL" id="ACP33369.1"/>
    </source>
</evidence>
<dbReference type="SMART" id="SM01134">
    <property type="entry name" value="DeoRC"/>
    <property type="match status" value="1"/>
</dbReference>
<dbReference type="InterPro" id="IPR036388">
    <property type="entry name" value="WH-like_DNA-bd_sf"/>
</dbReference>
<evidence type="ECO:0000313" key="6">
    <source>
        <dbReference type="Proteomes" id="UP000002077"/>
    </source>
</evidence>
<dbReference type="InterPro" id="IPR018356">
    <property type="entry name" value="Tscrpt_reg_HTH_DeoR_CS"/>
</dbReference>
<dbReference type="InterPro" id="IPR014036">
    <property type="entry name" value="DeoR-like_C"/>
</dbReference>
<keyword evidence="2" id="KW-0238">DNA-binding</keyword>
<dbReference type="PANTHER" id="PTHR30363:SF44">
    <property type="entry name" value="AGA OPERON TRANSCRIPTIONAL REPRESSOR-RELATED"/>
    <property type="match status" value="1"/>
</dbReference>
<proteinExistence type="predicted"/>
<reference evidence="5 6" key="1">
    <citation type="journal article" date="2010" name="BMC Genomics">
        <title>Complete genome sequence and lifestyle of black-pigmented Corynebacterium aurimucosum ATCC 700975 (formerly C. nigricans CN-1) isolated from a vaginal swab of a woman with spontaneous abortion.</title>
        <authorList>
            <person name="Trost E."/>
            <person name="Gotker S."/>
            <person name="Schneider J."/>
            <person name="Schneiker-Bekel S."/>
            <person name="Szczepanowski R."/>
            <person name="Tilker A."/>
            <person name="Viehoever P."/>
            <person name="Arnold W."/>
            <person name="Bekel T."/>
            <person name="Blom J."/>
            <person name="Gartemann K.H."/>
            <person name="Linke B."/>
            <person name="Goesmann A."/>
            <person name="Puhler A."/>
            <person name="Shukla S.K."/>
            <person name="Tauch A."/>
        </authorList>
    </citation>
    <scope>NUCLEOTIDE SEQUENCE [LARGE SCALE GENOMIC DNA]</scope>
    <source>
        <strain evidence="6">ATCC 700975 / DSM 44827 / CIP 107346 / CN-1</strain>
    </source>
</reference>
<evidence type="ECO:0000256" key="3">
    <source>
        <dbReference type="ARBA" id="ARBA00023163"/>
    </source>
</evidence>